<dbReference type="SMR" id="A0A3B6TF88"/>
<feature type="signal peptide" evidence="2">
    <location>
        <begin position="1"/>
        <end position="31"/>
    </location>
</feature>
<dbReference type="Gramene" id="TraesLDM7D03G04325560.1">
    <property type="protein sequence ID" value="TraesLDM7D03G04325560.1"/>
    <property type="gene ID" value="TraesLDM7D03G04325560"/>
</dbReference>
<dbReference type="Gramene" id="TraesCS7D02G145000.1">
    <property type="protein sequence ID" value="TraesCS7D02G145000.1"/>
    <property type="gene ID" value="TraesCS7D02G145000"/>
</dbReference>
<keyword evidence="4" id="KW-1185">Reference proteome</keyword>
<dbReference type="Gramene" id="TraesNOR7D03G04368140.1">
    <property type="protein sequence ID" value="TraesNOR7D03G04368140.1"/>
    <property type="gene ID" value="TraesNOR7D03G04368140"/>
</dbReference>
<evidence type="ECO:0000256" key="1">
    <source>
        <dbReference type="SAM" id="MobiDB-lite"/>
    </source>
</evidence>
<dbReference type="AlphaFoldDB" id="A0A3B6TF88"/>
<feature type="chain" id="PRO_5043181036" evidence="2">
    <location>
        <begin position="32"/>
        <end position="102"/>
    </location>
</feature>
<dbReference type="Gramene" id="TraesLAC7D03G04266320.1">
    <property type="protein sequence ID" value="TraesLAC7D03G04266320.1"/>
    <property type="gene ID" value="TraesLAC7D03G04266320"/>
</dbReference>
<keyword evidence="2" id="KW-0732">Signal</keyword>
<dbReference type="EnsemblPlants" id="TraesCS7D02G145000.1">
    <property type="protein sequence ID" value="TraesCS7D02G145000.1"/>
    <property type="gene ID" value="TraesCS7D02G145000"/>
</dbReference>
<protein>
    <submittedName>
        <fullName evidence="3">Uncharacterized protein</fullName>
    </submittedName>
</protein>
<dbReference type="Gramene" id="TraesCS7D03G0325800.1">
    <property type="protein sequence ID" value="TraesCS7D03G0325800.1.CDS"/>
    <property type="gene ID" value="TraesCS7D03G0325800"/>
</dbReference>
<dbReference type="Gramene" id="TraesRN7D0100338600.1">
    <property type="protein sequence ID" value="TraesRN7D0100338600.1"/>
    <property type="gene ID" value="TraesRN7D0100338600"/>
</dbReference>
<dbReference type="Gramene" id="TraesMAC7D03G04311840.1">
    <property type="protein sequence ID" value="TraesMAC7D03G04311840.1"/>
    <property type="gene ID" value="TraesMAC7D03G04311840"/>
</dbReference>
<dbReference type="Gramene" id="TraesROB_scaffold_025974_01G000400.1">
    <property type="protein sequence ID" value="TraesROB_scaffold_025974_01G000400.1"/>
    <property type="gene ID" value="TraesROB_scaffold_025974_01G000400"/>
</dbReference>
<feature type="compositionally biased region" description="Pro residues" evidence="1">
    <location>
        <begin position="66"/>
        <end position="75"/>
    </location>
</feature>
<dbReference type="Gramene" id="TraesCLE_scaffold_028032_01G000400.1">
    <property type="protein sequence ID" value="TraesCLE_scaffold_028032_01G000400.1"/>
    <property type="gene ID" value="TraesCLE_scaffold_028032_01G000400"/>
</dbReference>
<dbReference type="Gramene" id="TraesSYM7D03G04372320.1">
    <property type="protein sequence ID" value="TraesSYM7D03G04372320.1"/>
    <property type="gene ID" value="TraesSYM7D03G04372320"/>
</dbReference>
<feature type="region of interest" description="Disordered" evidence="1">
    <location>
        <begin position="60"/>
        <end position="102"/>
    </location>
</feature>
<reference evidence="3" key="1">
    <citation type="submission" date="2018-08" db="EMBL/GenBank/DDBJ databases">
        <authorList>
            <person name="Rossello M."/>
        </authorList>
    </citation>
    <scope>NUCLEOTIDE SEQUENCE [LARGE SCALE GENOMIC DNA]</scope>
    <source>
        <strain evidence="3">cv. Chinese Spring</strain>
    </source>
</reference>
<dbReference type="Gramene" id="TraesJAG7D03G04302440.1">
    <property type="protein sequence ID" value="TraesJAG7D03G04302440.1"/>
    <property type="gene ID" value="TraesJAG7D03G04302440"/>
</dbReference>
<dbReference type="Gramene" id="TraesSTA7D03G04313100.1">
    <property type="protein sequence ID" value="TraesSTA7D03G04313100.1"/>
    <property type="gene ID" value="TraesSTA7D03G04313100"/>
</dbReference>
<evidence type="ECO:0000313" key="3">
    <source>
        <dbReference type="EnsemblPlants" id="TraesCS7D02G145000.1"/>
    </source>
</evidence>
<proteinExistence type="predicted"/>
<evidence type="ECO:0000313" key="4">
    <source>
        <dbReference type="Proteomes" id="UP000019116"/>
    </source>
</evidence>
<dbReference type="Gramene" id="TraesCAD_scaffold_020393_01G000400.1">
    <property type="protein sequence ID" value="TraesCAD_scaffold_020393_01G000400.1"/>
    <property type="gene ID" value="TraesCAD_scaffold_020393_01G000400"/>
</dbReference>
<name>A0A3B6TF88_WHEAT</name>
<evidence type="ECO:0000256" key="2">
    <source>
        <dbReference type="SAM" id="SignalP"/>
    </source>
</evidence>
<sequence length="102" mass="10577">MERSSSLLARSSVALLLLLALLLCSLACSAAVQVSLDGNREGQRPPAPWASGARSKYCPGCSDDGVPPPPPPPPATTSALAPHRKTLGVAARIPSTRTTYTR</sequence>
<dbReference type="Proteomes" id="UP000019116">
    <property type="component" value="Chromosome 7D"/>
</dbReference>
<organism evidence="3">
    <name type="scientific">Triticum aestivum</name>
    <name type="common">Wheat</name>
    <dbReference type="NCBI Taxonomy" id="4565"/>
    <lineage>
        <taxon>Eukaryota</taxon>
        <taxon>Viridiplantae</taxon>
        <taxon>Streptophyta</taxon>
        <taxon>Embryophyta</taxon>
        <taxon>Tracheophyta</taxon>
        <taxon>Spermatophyta</taxon>
        <taxon>Magnoliopsida</taxon>
        <taxon>Liliopsida</taxon>
        <taxon>Poales</taxon>
        <taxon>Poaceae</taxon>
        <taxon>BOP clade</taxon>
        <taxon>Pooideae</taxon>
        <taxon>Triticodae</taxon>
        <taxon>Triticeae</taxon>
        <taxon>Triticinae</taxon>
        <taxon>Triticum</taxon>
    </lineage>
</organism>
<accession>A0A3B6TF88</accession>
<dbReference type="Gramene" id="TraesJUL7D03G04362990.1">
    <property type="protein sequence ID" value="TraesJUL7D03G04362990.1"/>
    <property type="gene ID" value="TraesJUL7D03G04362990"/>
</dbReference>
<reference evidence="3" key="2">
    <citation type="submission" date="2018-10" db="UniProtKB">
        <authorList>
            <consortium name="EnsemblPlants"/>
        </authorList>
    </citation>
    <scope>IDENTIFICATION</scope>
</reference>
<dbReference type="Gramene" id="TraesWEE_scaffold_016084_01G000400.1">
    <property type="protein sequence ID" value="TraesWEE_scaffold_016084_01G000400.1"/>
    <property type="gene ID" value="TraesWEE_scaffold_016084_01G000400"/>
</dbReference>
<dbReference type="Gramene" id="TraesARI7D03G04394600.1">
    <property type="protein sequence ID" value="TraesARI7D03G04394600.1"/>
    <property type="gene ID" value="TraesARI7D03G04394600"/>
</dbReference>